<accession>S7NUH1</accession>
<evidence type="ECO:0000313" key="6">
    <source>
        <dbReference type="Proteomes" id="UP000052978"/>
    </source>
</evidence>
<evidence type="ECO:0000259" key="4">
    <source>
        <dbReference type="Pfam" id="PF17736"/>
    </source>
</evidence>
<keyword evidence="1" id="KW-0732">Signal</keyword>
<reference evidence="5 6" key="1">
    <citation type="journal article" date="2013" name="Nat. Commun.">
        <title>Genome analysis reveals insights into physiology and longevity of the Brandt's bat Myotis brandtii.</title>
        <authorList>
            <person name="Seim I."/>
            <person name="Fang X."/>
            <person name="Xiong Z."/>
            <person name="Lobanov A.V."/>
            <person name="Huang Z."/>
            <person name="Ma S."/>
            <person name="Feng Y."/>
            <person name="Turanov A.A."/>
            <person name="Zhu Y."/>
            <person name="Lenz T.L."/>
            <person name="Gerashchenko M.V."/>
            <person name="Fan D."/>
            <person name="Hee Yim S."/>
            <person name="Yao X."/>
            <person name="Jordan D."/>
            <person name="Xiong Y."/>
            <person name="Ma Y."/>
            <person name="Lyapunov A.N."/>
            <person name="Chen G."/>
            <person name="Kulakova O.I."/>
            <person name="Sun Y."/>
            <person name="Lee S.G."/>
            <person name="Bronson R.T."/>
            <person name="Moskalev A.A."/>
            <person name="Sunyaev S.R."/>
            <person name="Zhang G."/>
            <person name="Krogh A."/>
            <person name="Wang J."/>
            <person name="Gladyshev V.N."/>
        </authorList>
    </citation>
    <scope>NUCLEOTIDE SEQUENCE [LARGE SCALE GENOMIC DNA]</scope>
</reference>
<proteinExistence type="predicted"/>
<dbReference type="EMBL" id="KE283829">
    <property type="protein sequence ID" value="EPQ20631.1"/>
    <property type="molecule type" value="Genomic_DNA"/>
</dbReference>
<feature type="domain" description="IL-40-like Ig" evidence="4">
    <location>
        <begin position="14"/>
        <end position="103"/>
    </location>
</feature>
<keyword evidence="2" id="KW-0325">Glycoprotein</keyword>
<dbReference type="AlphaFoldDB" id="S7NUH1"/>
<feature type="transmembrane region" description="Helical" evidence="3">
    <location>
        <begin position="120"/>
        <end position="142"/>
    </location>
</feature>
<dbReference type="Proteomes" id="UP000052978">
    <property type="component" value="Unassembled WGS sequence"/>
</dbReference>
<dbReference type="Pfam" id="PF17736">
    <property type="entry name" value="Ig_C17orf99"/>
    <property type="match status" value="1"/>
</dbReference>
<sequence>MPVLPFHPHPPIEPVSQLQTDFTLLDRGAGPRLEMSCQAASGSPPITYSLVGKDGHVHMRQTPPYGQPANFSFPLTQTPAWLQCQAQNGAGVQSSPLTLVPPAMPTLALPASLPGQLPKAATFVLAASLTSIAAITSGMLGWTAQSR</sequence>
<evidence type="ECO:0000256" key="3">
    <source>
        <dbReference type="SAM" id="Phobius"/>
    </source>
</evidence>
<evidence type="ECO:0000256" key="2">
    <source>
        <dbReference type="ARBA" id="ARBA00023180"/>
    </source>
</evidence>
<organism evidence="5 6">
    <name type="scientific">Myotis brandtii</name>
    <name type="common">Brandt's bat</name>
    <dbReference type="NCBI Taxonomy" id="109478"/>
    <lineage>
        <taxon>Eukaryota</taxon>
        <taxon>Metazoa</taxon>
        <taxon>Chordata</taxon>
        <taxon>Craniata</taxon>
        <taxon>Vertebrata</taxon>
        <taxon>Euteleostomi</taxon>
        <taxon>Mammalia</taxon>
        <taxon>Eutheria</taxon>
        <taxon>Laurasiatheria</taxon>
        <taxon>Chiroptera</taxon>
        <taxon>Yangochiroptera</taxon>
        <taxon>Vespertilionidae</taxon>
        <taxon>Myotis</taxon>
    </lineage>
</organism>
<keyword evidence="3" id="KW-0472">Membrane</keyword>
<protein>
    <recommendedName>
        <fullName evidence="4">IL-40-like Ig domain-containing protein</fullName>
    </recommendedName>
</protein>
<evidence type="ECO:0000313" key="5">
    <source>
        <dbReference type="EMBL" id="EPQ20631.1"/>
    </source>
</evidence>
<keyword evidence="6" id="KW-1185">Reference proteome</keyword>
<keyword evidence="3" id="KW-0812">Transmembrane</keyword>
<dbReference type="InterPro" id="IPR040878">
    <property type="entry name" value="IL-40-like_Ig"/>
</dbReference>
<keyword evidence="3" id="KW-1133">Transmembrane helix</keyword>
<gene>
    <name evidence="5" type="ORF">D623_10000248</name>
</gene>
<name>S7NUH1_MYOBR</name>
<evidence type="ECO:0000256" key="1">
    <source>
        <dbReference type="ARBA" id="ARBA00022729"/>
    </source>
</evidence>